<evidence type="ECO:0000256" key="4">
    <source>
        <dbReference type="ARBA" id="ARBA00022989"/>
    </source>
</evidence>
<dbReference type="STRING" id="1122184.SAMN02745176_00619"/>
<keyword evidence="11" id="KW-1185">Reference proteome</keyword>
<dbReference type="InterPro" id="IPR025857">
    <property type="entry name" value="MacB_PCD"/>
</dbReference>
<dbReference type="AlphaFoldDB" id="A0A1M6C0N1"/>
<evidence type="ECO:0000259" key="8">
    <source>
        <dbReference type="Pfam" id="PF02687"/>
    </source>
</evidence>
<dbReference type="GO" id="GO:0022857">
    <property type="term" value="F:transmembrane transporter activity"/>
    <property type="evidence" value="ECO:0007669"/>
    <property type="project" value="TreeGrafter"/>
</dbReference>
<dbReference type="InterPro" id="IPR050250">
    <property type="entry name" value="Macrolide_Exporter_MacB"/>
</dbReference>
<dbReference type="InterPro" id="IPR003838">
    <property type="entry name" value="ABC3_permease_C"/>
</dbReference>
<keyword evidence="3 7" id="KW-0812">Transmembrane</keyword>
<evidence type="ECO:0000256" key="1">
    <source>
        <dbReference type="ARBA" id="ARBA00004651"/>
    </source>
</evidence>
<evidence type="ECO:0000313" key="11">
    <source>
        <dbReference type="Proteomes" id="UP000184442"/>
    </source>
</evidence>
<keyword evidence="5 7" id="KW-0472">Membrane</keyword>
<feature type="domain" description="ABC3 transporter permease C-terminal" evidence="8">
    <location>
        <begin position="272"/>
        <end position="385"/>
    </location>
</feature>
<name>A0A1M6C0N1_9FIRM</name>
<evidence type="ECO:0000256" key="7">
    <source>
        <dbReference type="SAM" id="Phobius"/>
    </source>
</evidence>
<dbReference type="RefSeq" id="WP_073024414.1">
    <property type="nucleotide sequence ID" value="NZ_FQZS01000004.1"/>
</dbReference>
<dbReference type="PANTHER" id="PTHR30572">
    <property type="entry name" value="MEMBRANE COMPONENT OF TRANSPORTER-RELATED"/>
    <property type="match status" value="1"/>
</dbReference>
<comment type="similarity">
    <text evidence="6">Belongs to the ABC-4 integral membrane protein family.</text>
</comment>
<dbReference type="PANTHER" id="PTHR30572:SF4">
    <property type="entry name" value="ABC TRANSPORTER PERMEASE YTRF"/>
    <property type="match status" value="1"/>
</dbReference>
<keyword evidence="4 7" id="KW-1133">Transmembrane helix</keyword>
<sequence length="392" mass="42459">MSFFQAYKMAIKSIKANKGRSFLTMLGVIIGVASVISAVAFAQGSTKSITDSIQKLGTNLIQITITGRNSNRDMSYDDLKKFAEENSDVIAATAPQSSTSAKVKYGSTNMDTTIIATSPEYENIKNVHVTQGRFLLDFDLEYRQNVALVGTAVVNELFENRNPIGEKIKINGQIFKVVGILEERADGATRSDDDQIIIPVTSSRMVMKTSSIRNFAVEATSADKVDAAMESLKAFLLDIYKNENAFRVFDQSQMLETLNDVTSSMMIVLGGIAAISLIVGGIGIMNIMLVSVTERTKEIGIRKAIGAKRKNILTQFIIEATVVTGMGGIIGILLGFSIIKFVIGGLDLVPPVYSIPWALIAFGISLLVGIIFGLFPAYKAASLKPIEALRTE</sequence>
<evidence type="ECO:0000256" key="2">
    <source>
        <dbReference type="ARBA" id="ARBA00022475"/>
    </source>
</evidence>
<feature type="transmembrane region" description="Helical" evidence="7">
    <location>
        <begin position="265"/>
        <end position="292"/>
    </location>
</feature>
<dbReference type="Proteomes" id="UP000184442">
    <property type="component" value="Unassembled WGS sequence"/>
</dbReference>
<evidence type="ECO:0000256" key="5">
    <source>
        <dbReference type="ARBA" id="ARBA00023136"/>
    </source>
</evidence>
<accession>A0A1M6C0N1</accession>
<feature type="transmembrane region" description="Helical" evidence="7">
    <location>
        <begin position="355"/>
        <end position="375"/>
    </location>
</feature>
<organism evidence="10 11">
    <name type="scientific">Lutispora thermophila DSM 19022</name>
    <dbReference type="NCBI Taxonomy" id="1122184"/>
    <lineage>
        <taxon>Bacteria</taxon>
        <taxon>Bacillati</taxon>
        <taxon>Bacillota</taxon>
        <taxon>Clostridia</taxon>
        <taxon>Lutisporales</taxon>
        <taxon>Lutisporaceae</taxon>
        <taxon>Lutispora</taxon>
    </lineage>
</organism>
<dbReference type="Pfam" id="PF12704">
    <property type="entry name" value="MacB_PCD"/>
    <property type="match status" value="1"/>
</dbReference>
<dbReference type="Pfam" id="PF02687">
    <property type="entry name" value="FtsX"/>
    <property type="match status" value="1"/>
</dbReference>
<evidence type="ECO:0000256" key="3">
    <source>
        <dbReference type="ARBA" id="ARBA00022692"/>
    </source>
</evidence>
<keyword evidence="2" id="KW-1003">Cell membrane</keyword>
<feature type="transmembrane region" description="Helical" evidence="7">
    <location>
        <begin position="313"/>
        <end position="343"/>
    </location>
</feature>
<protein>
    <submittedName>
        <fullName evidence="10">Putative ABC transport system permease protein</fullName>
    </submittedName>
</protein>
<dbReference type="GO" id="GO:0005886">
    <property type="term" value="C:plasma membrane"/>
    <property type="evidence" value="ECO:0007669"/>
    <property type="project" value="UniProtKB-SubCell"/>
</dbReference>
<proteinExistence type="inferred from homology"/>
<comment type="subcellular location">
    <subcellularLocation>
        <location evidence="1">Cell membrane</location>
        <topology evidence="1">Multi-pass membrane protein</topology>
    </subcellularLocation>
</comment>
<evidence type="ECO:0000256" key="6">
    <source>
        <dbReference type="ARBA" id="ARBA00038076"/>
    </source>
</evidence>
<dbReference type="EMBL" id="FQZS01000004">
    <property type="protein sequence ID" value="SHI54258.1"/>
    <property type="molecule type" value="Genomic_DNA"/>
</dbReference>
<gene>
    <name evidence="10" type="ORF">SAMN02745176_00619</name>
</gene>
<evidence type="ECO:0000313" key="10">
    <source>
        <dbReference type="EMBL" id="SHI54258.1"/>
    </source>
</evidence>
<reference evidence="10 11" key="1">
    <citation type="submission" date="2016-11" db="EMBL/GenBank/DDBJ databases">
        <authorList>
            <person name="Jaros S."/>
            <person name="Januszkiewicz K."/>
            <person name="Wedrychowicz H."/>
        </authorList>
    </citation>
    <scope>NUCLEOTIDE SEQUENCE [LARGE SCALE GENOMIC DNA]</scope>
    <source>
        <strain evidence="10 11">DSM 19022</strain>
    </source>
</reference>
<dbReference type="OrthoDB" id="9770036at2"/>
<feature type="domain" description="MacB-like periplasmic core" evidence="9">
    <location>
        <begin position="21"/>
        <end position="234"/>
    </location>
</feature>
<evidence type="ECO:0000259" key="9">
    <source>
        <dbReference type="Pfam" id="PF12704"/>
    </source>
</evidence>